<keyword evidence="3 5" id="KW-0732">Signal</keyword>
<keyword evidence="2" id="KW-0964">Secreted</keyword>
<dbReference type="InterPro" id="IPR006170">
    <property type="entry name" value="PBP/GOBP"/>
</dbReference>
<evidence type="ECO:0000313" key="7">
    <source>
        <dbReference type="Proteomes" id="UP000007266"/>
    </source>
</evidence>
<dbReference type="STRING" id="7070.D2A1G3"/>
<dbReference type="OrthoDB" id="6595846at2759"/>
<reference evidence="6 7" key="2">
    <citation type="journal article" date="2010" name="Nucleic Acids Res.">
        <title>BeetleBase in 2010: revisions to provide comprehensive genomic information for Tribolium castaneum.</title>
        <authorList>
            <person name="Kim H.S."/>
            <person name="Murphy T."/>
            <person name="Xia J."/>
            <person name="Caragea D."/>
            <person name="Park Y."/>
            <person name="Beeman R.W."/>
            <person name="Lorenzen M.D."/>
            <person name="Butcher S."/>
            <person name="Manak J.R."/>
            <person name="Brown S.J."/>
        </authorList>
    </citation>
    <scope>GENOME REANNOTATION</scope>
    <source>
        <strain evidence="6 7">Georgia GA2</strain>
    </source>
</reference>
<dbReference type="KEGG" id="tca:657254"/>
<evidence type="ECO:0000313" key="6">
    <source>
        <dbReference type="EMBL" id="EFA02861.1"/>
    </source>
</evidence>
<dbReference type="SMART" id="SM00708">
    <property type="entry name" value="PhBP"/>
    <property type="match status" value="1"/>
</dbReference>
<name>D2A1G3_TRICA</name>
<dbReference type="Gene3D" id="1.10.238.20">
    <property type="entry name" value="Pheromone/general odorant binding protein domain"/>
    <property type="match status" value="1"/>
</dbReference>
<dbReference type="eggNOG" id="ENOG502T2AN">
    <property type="taxonomic scope" value="Eukaryota"/>
</dbReference>
<proteinExistence type="predicted"/>
<protein>
    <submittedName>
        <fullName evidence="6">Odorant binding protein 17</fullName>
    </submittedName>
</protein>
<dbReference type="GO" id="GO:0005615">
    <property type="term" value="C:extracellular space"/>
    <property type="evidence" value="ECO:0000318"/>
    <property type="project" value="GO_Central"/>
</dbReference>
<evidence type="ECO:0000256" key="2">
    <source>
        <dbReference type="ARBA" id="ARBA00022525"/>
    </source>
</evidence>
<dbReference type="GO" id="GO:0005549">
    <property type="term" value="F:odorant binding"/>
    <property type="evidence" value="ECO:0007669"/>
    <property type="project" value="InterPro"/>
</dbReference>
<evidence type="ECO:0000256" key="5">
    <source>
        <dbReference type="SAM" id="SignalP"/>
    </source>
</evidence>
<dbReference type="FunCoup" id="D2A1G3">
    <property type="interactions" value="81"/>
</dbReference>
<evidence type="ECO:0000256" key="4">
    <source>
        <dbReference type="ARBA" id="ARBA00023157"/>
    </source>
</evidence>
<organism evidence="6 7">
    <name type="scientific">Tribolium castaneum</name>
    <name type="common">Red flour beetle</name>
    <dbReference type="NCBI Taxonomy" id="7070"/>
    <lineage>
        <taxon>Eukaryota</taxon>
        <taxon>Metazoa</taxon>
        <taxon>Ecdysozoa</taxon>
        <taxon>Arthropoda</taxon>
        <taxon>Hexapoda</taxon>
        <taxon>Insecta</taxon>
        <taxon>Pterygota</taxon>
        <taxon>Neoptera</taxon>
        <taxon>Endopterygota</taxon>
        <taxon>Coleoptera</taxon>
        <taxon>Polyphaga</taxon>
        <taxon>Cucujiformia</taxon>
        <taxon>Tenebrionidae</taxon>
        <taxon>Tenebrionidae incertae sedis</taxon>
        <taxon>Tribolium</taxon>
    </lineage>
</organism>
<dbReference type="Pfam" id="PF01395">
    <property type="entry name" value="PBP_GOBP"/>
    <property type="match status" value="1"/>
</dbReference>
<keyword evidence="4" id="KW-1015">Disulfide bond</keyword>
<reference evidence="6 7" key="1">
    <citation type="journal article" date="2008" name="Nature">
        <title>The genome of the model beetle and pest Tribolium castaneum.</title>
        <authorList>
            <consortium name="Tribolium Genome Sequencing Consortium"/>
            <person name="Richards S."/>
            <person name="Gibbs R.A."/>
            <person name="Weinstock G.M."/>
            <person name="Brown S.J."/>
            <person name="Denell R."/>
            <person name="Beeman R.W."/>
            <person name="Gibbs R."/>
            <person name="Beeman R.W."/>
            <person name="Brown S.J."/>
            <person name="Bucher G."/>
            <person name="Friedrich M."/>
            <person name="Grimmelikhuijzen C.J."/>
            <person name="Klingler M."/>
            <person name="Lorenzen M."/>
            <person name="Richards S."/>
            <person name="Roth S."/>
            <person name="Schroder R."/>
            <person name="Tautz D."/>
            <person name="Zdobnov E.M."/>
            <person name="Muzny D."/>
            <person name="Gibbs R.A."/>
            <person name="Weinstock G.M."/>
            <person name="Attaway T."/>
            <person name="Bell S."/>
            <person name="Buhay C.J."/>
            <person name="Chandrabose M.N."/>
            <person name="Chavez D."/>
            <person name="Clerk-Blankenburg K.P."/>
            <person name="Cree A."/>
            <person name="Dao M."/>
            <person name="Davis C."/>
            <person name="Chacko J."/>
            <person name="Dinh H."/>
            <person name="Dugan-Rocha S."/>
            <person name="Fowler G."/>
            <person name="Garner T.T."/>
            <person name="Garnes J."/>
            <person name="Gnirke A."/>
            <person name="Hawes A."/>
            <person name="Hernandez J."/>
            <person name="Hines S."/>
            <person name="Holder M."/>
            <person name="Hume J."/>
            <person name="Jhangiani S.N."/>
            <person name="Joshi V."/>
            <person name="Khan Z.M."/>
            <person name="Jackson L."/>
            <person name="Kovar C."/>
            <person name="Kowis A."/>
            <person name="Lee S."/>
            <person name="Lewis L.R."/>
            <person name="Margolis J."/>
            <person name="Morgan M."/>
            <person name="Nazareth L.V."/>
            <person name="Nguyen N."/>
            <person name="Okwuonu G."/>
            <person name="Parker D."/>
            <person name="Richards S."/>
            <person name="Ruiz S.J."/>
            <person name="Santibanez J."/>
            <person name="Savard J."/>
            <person name="Scherer S.E."/>
            <person name="Schneider B."/>
            <person name="Sodergren E."/>
            <person name="Tautz D."/>
            <person name="Vattahil S."/>
            <person name="Villasana D."/>
            <person name="White C.S."/>
            <person name="Wright R."/>
            <person name="Park Y."/>
            <person name="Beeman R.W."/>
            <person name="Lord J."/>
            <person name="Oppert B."/>
            <person name="Lorenzen M."/>
            <person name="Brown S."/>
            <person name="Wang L."/>
            <person name="Savard J."/>
            <person name="Tautz D."/>
            <person name="Richards S."/>
            <person name="Weinstock G."/>
            <person name="Gibbs R.A."/>
            <person name="Liu Y."/>
            <person name="Worley K."/>
            <person name="Weinstock G."/>
            <person name="Elsik C.G."/>
            <person name="Reese J.T."/>
            <person name="Elhaik E."/>
            <person name="Landan G."/>
            <person name="Graur D."/>
            <person name="Arensburger P."/>
            <person name="Atkinson P."/>
            <person name="Beeman R.W."/>
            <person name="Beidler J."/>
            <person name="Brown S.J."/>
            <person name="Demuth J.P."/>
            <person name="Drury D.W."/>
            <person name="Du Y.Z."/>
            <person name="Fujiwara H."/>
            <person name="Lorenzen M."/>
            <person name="Maselli V."/>
            <person name="Osanai M."/>
            <person name="Park Y."/>
            <person name="Robertson H.M."/>
            <person name="Tu Z."/>
            <person name="Wang J.J."/>
            <person name="Wang S."/>
            <person name="Richards S."/>
            <person name="Song H."/>
            <person name="Zhang L."/>
            <person name="Sodergren E."/>
            <person name="Werner D."/>
            <person name="Stanke M."/>
            <person name="Morgenstern B."/>
            <person name="Solovyev V."/>
            <person name="Kosarev P."/>
            <person name="Brown G."/>
            <person name="Chen H.C."/>
            <person name="Ermolaeva O."/>
            <person name="Hlavina W."/>
            <person name="Kapustin Y."/>
            <person name="Kiryutin B."/>
            <person name="Kitts P."/>
            <person name="Maglott D."/>
            <person name="Pruitt K."/>
            <person name="Sapojnikov V."/>
            <person name="Souvorov A."/>
            <person name="Mackey A.J."/>
            <person name="Waterhouse R.M."/>
            <person name="Wyder S."/>
            <person name="Zdobnov E.M."/>
            <person name="Zdobnov E.M."/>
            <person name="Wyder S."/>
            <person name="Kriventseva E.V."/>
            <person name="Kadowaki T."/>
            <person name="Bork P."/>
            <person name="Aranda M."/>
            <person name="Bao R."/>
            <person name="Beermann A."/>
            <person name="Berns N."/>
            <person name="Bolognesi R."/>
            <person name="Bonneton F."/>
            <person name="Bopp D."/>
            <person name="Brown S.J."/>
            <person name="Bucher G."/>
            <person name="Butts T."/>
            <person name="Chaumot A."/>
            <person name="Denell R.E."/>
            <person name="Ferrier D.E."/>
            <person name="Friedrich M."/>
            <person name="Gordon C.M."/>
            <person name="Jindra M."/>
            <person name="Klingler M."/>
            <person name="Lan Q."/>
            <person name="Lattorff H.M."/>
            <person name="Laudet V."/>
            <person name="von Levetsow C."/>
            <person name="Liu Z."/>
            <person name="Lutz R."/>
            <person name="Lynch J.A."/>
            <person name="da Fonseca R.N."/>
            <person name="Posnien N."/>
            <person name="Reuter R."/>
            <person name="Roth S."/>
            <person name="Savard J."/>
            <person name="Schinko J.B."/>
            <person name="Schmitt C."/>
            <person name="Schoppmeier M."/>
            <person name="Schroder R."/>
            <person name="Shippy T.D."/>
            <person name="Simonnet F."/>
            <person name="Marques-Souza H."/>
            <person name="Tautz D."/>
            <person name="Tomoyasu Y."/>
            <person name="Trauner J."/>
            <person name="Van der Zee M."/>
            <person name="Vervoort M."/>
            <person name="Wittkopp N."/>
            <person name="Wimmer E.A."/>
            <person name="Yang X."/>
            <person name="Jones A.K."/>
            <person name="Sattelle D.B."/>
            <person name="Ebert P.R."/>
            <person name="Nelson D."/>
            <person name="Scott J.G."/>
            <person name="Beeman R.W."/>
            <person name="Muthukrishnan S."/>
            <person name="Kramer K.J."/>
            <person name="Arakane Y."/>
            <person name="Beeman R.W."/>
            <person name="Zhu Q."/>
            <person name="Hogenkamp D."/>
            <person name="Dixit R."/>
            <person name="Oppert B."/>
            <person name="Jiang H."/>
            <person name="Zou Z."/>
            <person name="Marshall J."/>
            <person name="Elpidina E."/>
            <person name="Vinokurov K."/>
            <person name="Oppert C."/>
            <person name="Zou Z."/>
            <person name="Evans J."/>
            <person name="Lu Z."/>
            <person name="Zhao P."/>
            <person name="Sumathipala N."/>
            <person name="Altincicek B."/>
            <person name="Vilcinskas A."/>
            <person name="Williams M."/>
            <person name="Hultmark D."/>
            <person name="Hetru C."/>
            <person name="Jiang H."/>
            <person name="Grimmelikhuijzen C.J."/>
            <person name="Hauser F."/>
            <person name="Cazzamali G."/>
            <person name="Williamson M."/>
            <person name="Park Y."/>
            <person name="Li B."/>
            <person name="Tanaka Y."/>
            <person name="Predel R."/>
            <person name="Neupert S."/>
            <person name="Schachtner J."/>
            <person name="Verleyen P."/>
            <person name="Raible F."/>
            <person name="Bork P."/>
            <person name="Friedrich M."/>
            <person name="Walden K.K."/>
            <person name="Robertson H.M."/>
            <person name="Angeli S."/>
            <person name="Foret S."/>
            <person name="Bucher G."/>
            <person name="Schuetz S."/>
            <person name="Maleszka R."/>
            <person name="Wimmer E.A."/>
            <person name="Beeman R.W."/>
            <person name="Lorenzen M."/>
            <person name="Tomoyasu Y."/>
            <person name="Miller S.C."/>
            <person name="Grossmann D."/>
            <person name="Bucher G."/>
        </authorList>
    </citation>
    <scope>NUCLEOTIDE SEQUENCE [LARGE SCALE GENOMIC DNA]</scope>
    <source>
        <strain evidence="6 7">Georgia GA2</strain>
    </source>
</reference>
<dbReference type="FunFam" id="1.10.238.20:FF:000006">
    <property type="entry name" value="Odorant binding protein 15"/>
    <property type="match status" value="1"/>
</dbReference>
<accession>D2A1G3</accession>
<dbReference type="GeneID" id="657254"/>
<dbReference type="InterPro" id="IPR036728">
    <property type="entry name" value="PBP_GOBP_sf"/>
</dbReference>
<dbReference type="Proteomes" id="UP000007266">
    <property type="component" value="Linkage group 4"/>
</dbReference>
<comment type="subcellular location">
    <subcellularLocation>
        <location evidence="1">Secreted</location>
    </subcellularLocation>
</comment>
<dbReference type="PhylomeDB" id="D2A1G3"/>
<dbReference type="HOGENOM" id="CLU_148261_0_0_1"/>
<dbReference type="SUPFAM" id="SSF47565">
    <property type="entry name" value="Insect pheromone/odorant-binding proteins"/>
    <property type="match status" value="1"/>
</dbReference>
<dbReference type="PANTHER" id="PTHR11857">
    <property type="entry name" value="ODORANT BINDING PROTEIN-RELATED"/>
    <property type="match status" value="1"/>
</dbReference>
<dbReference type="CDD" id="cd23992">
    <property type="entry name" value="PBP_GOBP"/>
    <property type="match status" value="1"/>
</dbReference>
<feature type="signal peptide" evidence="5">
    <location>
        <begin position="1"/>
        <end position="17"/>
    </location>
</feature>
<dbReference type="EMBL" id="KQ971338">
    <property type="protein sequence ID" value="EFA02861.1"/>
    <property type="molecule type" value="Genomic_DNA"/>
</dbReference>
<gene>
    <name evidence="6" type="primary">TcOBP4B</name>
    <name evidence="6" type="ORF">TcasGA2_TC007756</name>
</gene>
<sequence length="149" mass="16420">MKSTWFFLLLACSLTCALDQEFVDEFLEKMQEFGAQCAEETDATSDDIAELIARKLPPSTHEGKCMIFCMQKKFNMMKENGGIDRAGAIAALKPLQKADPELHQKVLKIFVTCGMRVKPSPDPCDTATELALCGKKEAEAIGLEDALLT</sequence>
<dbReference type="SMR" id="D2A1G3"/>
<dbReference type="AlphaFoldDB" id="D2A1G3"/>
<dbReference type="GO" id="GO:0007608">
    <property type="term" value="P:sensory perception of smell"/>
    <property type="evidence" value="ECO:0000318"/>
    <property type="project" value="GO_Central"/>
</dbReference>
<evidence type="ECO:0000256" key="3">
    <source>
        <dbReference type="ARBA" id="ARBA00022729"/>
    </source>
</evidence>
<dbReference type="PANTHER" id="PTHR11857:SF42">
    <property type="entry name" value="GENERAL ODORANT-BINDING PROTEIN 19D-RELATED"/>
    <property type="match status" value="1"/>
</dbReference>
<feature type="chain" id="PRO_5003027019" evidence="5">
    <location>
        <begin position="18"/>
        <end position="149"/>
    </location>
</feature>
<evidence type="ECO:0000256" key="1">
    <source>
        <dbReference type="ARBA" id="ARBA00004613"/>
    </source>
</evidence>
<dbReference type="InParanoid" id="D2A1G3"/>
<keyword evidence="7" id="KW-1185">Reference proteome</keyword>